<evidence type="ECO:0000256" key="7">
    <source>
        <dbReference type="ARBA" id="ARBA00022989"/>
    </source>
</evidence>
<dbReference type="EMBL" id="BRYB01002534">
    <property type="protein sequence ID" value="GMI21278.1"/>
    <property type="molecule type" value="Genomic_DNA"/>
</dbReference>
<evidence type="ECO:0000313" key="15">
    <source>
        <dbReference type="Proteomes" id="UP001165060"/>
    </source>
</evidence>
<feature type="compositionally biased region" description="Low complexity" evidence="12">
    <location>
        <begin position="1"/>
        <end position="10"/>
    </location>
</feature>
<dbReference type="PANTHER" id="PTHR23516:SF1">
    <property type="entry name" value="MOLYBDATE-ANION TRANSPORTER"/>
    <property type="match status" value="1"/>
</dbReference>
<dbReference type="Gene3D" id="1.20.1250.20">
    <property type="entry name" value="MFS general substrate transporter like domains"/>
    <property type="match status" value="1"/>
</dbReference>
<evidence type="ECO:0000256" key="3">
    <source>
        <dbReference type="ARBA" id="ARBA00021242"/>
    </source>
</evidence>
<feature type="non-terminal residue" evidence="14">
    <location>
        <position position="1"/>
    </location>
</feature>
<feature type="transmembrane region" description="Helical" evidence="13">
    <location>
        <begin position="64"/>
        <end position="83"/>
    </location>
</feature>
<evidence type="ECO:0000256" key="13">
    <source>
        <dbReference type="SAM" id="Phobius"/>
    </source>
</evidence>
<accession>A0ABQ6M820</accession>
<evidence type="ECO:0000256" key="5">
    <source>
        <dbReference type="ARBA" id="ARBA00022475"/>
    </source>
</evidence>
<feature type="transmembrane region" description="Helical" evidence="13">
    <location>
        <begin position="251"/>
        <end position="271"/>
    </location>
</feature>
<evidence type="ECO:0000256" key="10">
    <source>
        <dbReference type="ARBA" id="ARBA00030646"/>
    </source>
</evidence>
<evidence type="ECO:0000256" key="8">
    <source>
        <dbReference type="ARBA" id="ARBA00023065"/>
    </source>
</evidence>
<keyword evidence="5" id="KW-1003">Cell membrane</keyword>
<feature type="transmembrane region" description="Helical" evidence="13">
    <location>
        <begin position="197"/>
        <end position="218"/>
    </location>
</feature>
<dbReference type="SUPFAM" id="SSF103473">
    <property type="entry name" value="MFS general substrate transporter"/>
    <property type="match status" value="1"/>
</dbReference>
<gene>
    <name evidence="14" type="ORF">TeGR_g8501</name>
</gene>
<dbReference type="InterPro" id="IPR008509">
    <property type="entry name" value="MOT2/MFSD5"/>
</dbReference>
<feature type="transmembrane region" description="Helical" evidence="13">
    <location>
        <begin position="345"/>
        <end position="365"/>
    </location>
</feature>
<evidence type="ECO:0000256" key="6">
    <source>
        <dbReference type="ARBA" id="ARBA00022692"/>
    </source>
</evidence>
<sequence length="399" mass="40918">LKALSSSPKDPASPPPSPGHRALRGRFLPLFLLLRLADWLQGPYFYSVYASKLLPSGDPYPLSLISNLFLVGFLSTALAGPALGRLSDSLGRRRATLSFTLVYALGALTASSPLLPLLFLGRVLSGLGTSLLHSAPEAWLVTEAAAVDSAETPASPGTDLSRTFGAAYALDSLVAIAAGPLAAAAASSRGPSGPFQLSAAVLAVAGAGVAGIFLTGMIQSLFEAAMYIFVLQWAPSLSSAISSAFSPSTPTPYGVIFSCFMASCLFGSTVFSSLIGRVPAERVAVLLTTLASAAMAVAAYCSSLPAPPLLALTLAYFTFEATVGAYFPTVGTLRSKNLPDSHRSVIMNLFGVPLNLLVVAVFLSINSLGVAGALGVSSGILALAAAASFELNRIAGEKQ</sequence>
<feature type="transmembrane region" description="Helical" evidence="13">
    <location>
        <begin position="95"/>
        <end position="119"/>
    </location>
</feature>
<evidence type="ECO:0000256" key="1">
    <source>
        <dbReference type="ARBA" id="ARBA00003019"/>
    </source>
</evidence>
<keyword evidence="6 13" id="KW-0812">Transmembrane</keyword>
<proteinExistence type="predicted"/>
<keyword evidence="8" id="KW-0406">Ion transport</keyword>
<comment type="function">
    <text evidence="1">Mediates high-affinity intracellular uptake of the rare oligo-element molybdenum.</text>
</comment>
<feature type="transmembrane region" description="Helical" evidence="13">
    <location>
        <begin position="283"/>
        <end position="303"/>
    </location>
</feature>
<evidence type="ECO:0000313" key="14">
    <source>
        <dbReference type="EMBL" id="GMI21278.1"/>
    </source>
</evidence>
<dbReference type="InterPro" id="IPR036259">
    <property type="entry name" value="MFS_trans_sf"/>
</dbReference>
<keyword evidence="9 13" id="KW-0472">Membrane</keyword>
<reference evidence="14 15" key="1">
    <citation type="journal article" date="2023" name="Commun. Biol.">
        <title>Genome analysis of Parmales, the sister group of diatoms, reveals the evolutionary specialization of diatoms from phago-mixotrophs to photoautotrophs.</title>
        <authorList>
            <person name="Ban H."/>
            <person name="Sato S."/>
            <person name="Yoshikawa S."/>
            <person name="Yamada K."/>
            <person name="Nakamura Y."/>
            <person name="Ichinomiya M."/>
            <person name="Sato N."/>
            <person name="Blanc-Mathieu R."/>
            <person name="Endo H."/>
            <person name="Kuwata A."/>
            <person name="Ogata H."/>
        </authorList>
    </citation>
    <scope>NUCLEOTIDE SEQUENCE [LARGE SCALE GENOMIC DNA]</scope>
</reference>
<name>A0ABQ6M820_9STRA</name>
<dbReference type="Pfam" id="PF05631">
    <property type="entry name" value="MFS_5"/>
    <property type="match status" value="2"/>
</dbReference>
<evidence type="ECO:0000256" key="9">
    <source>
        <dbReference type="ARBA" id="ARBA00023136"/>
    </source>
</evidence>
<keyword evidence="4" id="KW-0813">Transport</keyword>
<dbReference type="PANTHER" id="PTHR23516">
    <property type="entry name" value="SAM (S-ADENOSYL METHIONINE) TRANSPORTER"/>
    <property type="match status" value="1"/>
</dbReference>
<feature type="transmembrane region" description="Helical" evidence="13">
    <location>
        <begin position="309"/>
        <end position="333"/>
    </location>
</feature>
<comment type="subcellular location">
    <subcellularLocation>
        <location evidence="2">Cell membrane</location>
        <topology evidence="2">Multi-pass membrane protein</topology>
    </subcellularLocation>
</comment>
<protein>
    <recommendedName>
        <fullName evidence="3">Molybdate-anion transporter</fullName>
    </recommendedName>
    <alternativeName>
        <fullName evidence="10">Major facilitator superfamily domain-containing protein 5</fullName>
    </alternativeName>
    <alternativeName>
        <fullName evidence="11">Molybdate transporter 2 homolog</fullName>
    </alternativeName>
</protein>
<comment type="caution">
    <text evidence="14">The sequence shown here is derived from an EMBL/GenBank/DDBJ whole genome shotgun (WGS) entry which is preliminary data.</text>
</comment>
<feature type="region of interest" description="Disordered" evidence="12">
    <location>
        <begin position="1"/>
        <end position="20"/>
    </location>
</feature>
<keyword evidence="15" id="KW-1185">Reference proteome</keyword>
<organism evidence="14 15">
    <name type="scientific">Tetraparma gracilis</name>
    <dbReference type="NCBI Taxonomy" id="2962635"/>
    <lineage>
        <taxon>Eukaryota</taxon>
        <taxon>Sar</taxon>
        <taxon>Stramenopiles</taxon>
        <taxon>Ochrophyta</taxon>
        <taxon>Bolidophyceae</taxon>
        <taxon>Parmales</taxon>
        <taxon>Triparmaceae</taxon>
        <taxon>Tetraparma</taxon>
    </lineage>
</organism>
<feature type="transmembrane region" description="Helical" evidence="13">
    <location>
        <begin position="371"/>
        <end position="389"/>
    </location>
</feature>
<evidence type="ECO:0000256" key="4">
    <source>
        <dbReference type="ARBA" id="ARBA00022448"/>
    </source>
</evidence>
<evidence type="ECO:0000256" key="2">
    <source>
        <dbReference type="ARBA" id="ARBA00004651"/>
    </source>
</evidence>
<dbReference type="Proteomes" id="UP001165060">
    <property type="component" value="Unassembled WGS sequence"/>
</dbReference>
<evidence type="ECO:0000256" key="11">
    <source>
        <dbReference type="ARBA" id="ARBA00032555"/>
    </source>
</evidence>
<evidence type="ECO:0000256" key="12">
    <source>
        <dbReference type="SAM" id="MobiDB-lite"/>
    </source>
</evidence>
<keyword evidence="7 13" id="KW-1133">Transmembrane helix</keyword>